<protein>
    <submittedName>
        <fullName evidence="1">Uncharacterized protein</fullName>
    </submittedName>
</protein>
<evidence type="ECO:0000313" key="2">
    <source>
        <dbReference type="Proteomes" id="UP000017133"/>
    </source>
</evidence>
<accession>U7QRH5</accession>
<dbReference type="PATRIC" id="fig|1389415.4.peg.4929"/>
<evidence type="ECO:0000313" key="1">
    <source>
        <dbReference type="EMBL" id="ERT10448.1"/>
    </source>
</evidence>
<organism evidence="1 2">
    <name type="scientific">Photorhabdus temperata J3</name>
    <dbReference type="NCBI Taxonomy" id="1389415"/>
    <lineage>
        <taxon>Bacteria</taxon>
        <taxon>Pseudomonadati</taxon>
        <taxon>Pseudomonadota</taxon>
        <taxon>Gammaproteobacteria</taxon>
        <taxon>Enterobacterales</taxon>
        <taxon>Morganellaceae</taxon>
        <taxon>Photorhabdus</taxon>
    </lineage>
</organism>
<name>U7QRH5_PHOTE</name>
<dbReference type="AlphaFoldDB" id="U7QRH5"/>
<proteinExistence type="predicted"/>
<dbReference type="Proteomes" id="UP000017133">
    <property type="component" value="Unassembled WGS sequence"/>
</dbReference>
<keyword evidence="2" id="KW-1185">Reference proteome</keyword>
<comment type="caution">
    <text evidence="1">The sequence shown here is derived from an EMBL/GenBank/DDBJ whole genome shotgun (WGS) entry which is preliminary data.</text>
</comment>
<reference evidence="1 2" key="1">
    <citation type="submission" date="2013-10" db="EMBL/GenBank/DDBJ databases">
        <title>Whole Genome Shotgun Sequence of Photorhabdus temperata J3.</title>
        <authorList>
            <person name="Park G.-S."/>
            <person name="Hong S.-J."/>
            <person name="Shin J.-H."/>
        </authorList>
    </citation>
    <scope>NUCLEOTIDE SEQUENCE [LARGE SCALE GENOMIC DNA]</scope>
    <source>
        <strain evidence="1 2">J3</strain>
    </source>
</reference>
<sequence length="46" mass="5065">MASSNNITGINGKALFWSLEEDIRAKPQLKSSDLAGNLRSEMQITQ</sequence>
<dbReference type="EMBL" id="AXDT01000325">
    <property type="protein sequence ID" value="ERT10448.1"/>
    <property type="molecule type" value="Genomic_DNA"/>
</dbReference>
<gene>
    <name evidence="1" type="ORF">O185_24790</name>
</gene>